<dbReference type="EMBL" id="QKKF02036012">
    <property type="protein sequence ID" value="RZF32752.1"/>
    <property type="molecule type" value="Genomic_DNA"/>
</dbReference>
<sequence length="65" mass="7099">NIYLGETFSSYICVHNSSGQAAKDVTLKADLQTNSLRIPLCGNQADLTARDLDPGQTLDEVIHHE</sequence>
<accession>A0A482WHK4</accession>
<reference evidence="2 3" key="1">
    <citation type="journal article" date="2017" name="Gigascience">
        <title>Genome sequence of the small brown planthopper, Laodelphax striatellus.</title>
        <authorList>
            <person name="Zhu J."/>
            <person name="Jiang F."/>
            <person name="Wang X."/>
            <person name="Yang P."/>
            <person name="Bao Y."/>
            <person name="Zhao W."/>
            <person name="Wang W."/>
            <person name="Lu H."/>
            <person name="Wang Q."/>
            <person name="Cui N."/>
            <person name="Li J."/>
            <person name="Chen X."/>
            <person name="Luo L."/>
            <person name="Yu J."/>
            <person name="Kang L."/>
            <person name="Cui F."/>
        </authorList>
    </citation>
    <scope>NUCLEOTIDE SEQUENCE [LARGE SCALE GENOMIC DNA]</scope>
    <source>
        <strain evidence="2">Lst14</strain>
    </source>
</reference>
<evidence type="ECO:0000259" key="1">
    <source>
        <dbReference type="Pfam" id="PF06159"/>
    </source>
</evidence>
<keyword evidence="3" id="KW-1185">Reference proteome</keyword>
<dbReference type="InParanoid" id="A0A482WHK4"/>
<dbReference type="InterPro" id="IPR055427">
    <property type="entry name" value="TRAPPC13_N"/>
</dbReference>
<dbReference type="InterPro" id="IPR010378">
    <property type="entry name" value="TRAPPC13"/>
</dbReference>
<dbReference type="PANTHER" id="PTHR13134">
    <property type="entry name" value="TRAFFICKING PROTEIN PARTICLE COMPLEX SUBUNIT 13"/>
    <property type="match status" value="1"/>
</dbReference>
<dbReference type="Proteomes" id="UP000291343">
    <property type="component" value="Unassembled WGS sequence"/>
</dbReference>
<protein>
    <recommendedName>
        <fullName evidence="1">Trafficking protein particle complex subunit 13 N-terminal domain-containing protein</fullName>
    </recommendedName>
</protein>
<dbReference type="OrthoDB" id="10250284at2759"/>
<proteinExistence type="predicted"/>
<dbReference type="STRING" id="195883.A0A482WHK4"/>
<organism evidence="2 3">
    <name type="scientific">Laodelphax striatellus</name>
    <name type="common">Small brown planthopper</name>
    <name type="synonym">Delphax striatella</name>
    <dbReference type="NCBI Taxonomy" id="195883"/>
    <lineage>
        <taxon>Eukaryota</taxon>
        <taxon>Metazoa</taxon>
        <taxon>Ecdysozoa</taxon>
        <taxon>Arthropoda</taxon>
        <taxon>Hexapoda</taxon>
        <taxon>Insecta</taxon>
        <taxon>Pterygota</taxon>
        <taxon>Neoptera</taxon>
        <taxon>Paraneoptera</taxon>
        <taxon>Hemiptera</taxon>
        <taxon>Auchenorrhyncha</taxon>
        <taxon>Fulgoroidea</taxon>
        <taxon>Delphacidae</taxon>
        <taxon>Criomorphinae</taxon>
        <taxon>Laodelphax</taxon>
    </lineage>
</organism>
<dbReference type="AlphaFoldDB" id="A0A482WHK4"/>
<dbReference type="PANTHER" id="PTHR13134:SF3">
    <property type="entry name" value="TRAFFICKING PROTEIN PARTICLE COMPLEX SUBUNIT 13"/>
    <property type="match status" value="1"/>
</dbReference>
<evidence type="ECO:0000313" key="3">
    <source>
        <dbReference type="Proteomes" id="UP000291343"/>
    </source>
</evidence>
<feature type="non-terminal residue" evidence="2">
    <location>
        <position position="1"/>
    </location>
</feature>
<dbReference type="GO" id="GO:1990072">
    <property type="term" value="C:TRAPPIII protein complex"/>
    <property type="evidence" value="ECO:0007669"/>
    <property type="project" value="TreeGrafter"/>
</dbReference>
<name>A0A482WHK4_LAOST</name>
<feature type="domain" description="Trafficking protein particle complex subunit 13 N-terminal" evidence="1">
    <location>
        <begin position="1"/>
        <end position="65"/>
    </location>
</feature>
<gene>
    <name evidence="2" type="ORF">LSTR_LSTR016906</name>
</gene>
<dbReference type="Pfam" id="PF06159">
    <property type="entry name" value="TRAPPC13_N"/>
    <property type="match status" value="1"/>
</dbReference>
<feature type="non-terminal residue" evidence="2">
    <location>
        <position position="65"/>
    </location>
</feature>
<comment type="caution">
    <text evidence="2">The sequence shown here is derived from an EMBL/GenBank/DDBJ whole genome shotgun (WGS) entry which is preliminary data.</text>
</comment>
<evidence type="ECO:0000313" key="2">
    <source>
        <dbReference type="EMBL" id="RZF32752.1"/>
    </source>
</evidence>